<reference evidence="1 2" key="1">
    <citation type="journal article" date="2024" name="Plant Biotechnol. J.">
        <title>Genome and CRISPR/Cas9 system of a widespread forest tree (Populus alba) in the world.</title>
        <authorList>
            <person name="Liu Y.J."/>
            <person name="Jiang P.F."/>
            <person name="Han X.M."/>
            <person name="Li X.Y."/>
            <person name="Wang H.M."/>
            <person name="Wang Y.J."/>
            <person name="Wang X.X."/>
            <person name="Zeng Q.Y."/>
        </authorList>
    </citation>
    <scope>NUCLEOTIDE SEQUENCE [LARGE SCALE GENOMIC DNA]</scope>
    <source>
        <strain evidence="2">cv. PAL-ZL1</strain>
    </source>
</reference>
<dbReference type="EMBL" id="RCHU02000018">
    <property type="protein sequence ID" value="KAL3567013.1"/>
    <property type="molecule type" value="Genomic_DNA"/>
</dbReference>
<sequence>MGSTLFAFVVLGAASLLLHSSKAAVYEVGESTGWQAPSSTSFYSDWASGKNFTVGDTLIFNFAAGAHDVAKVTKADYDACNSSNPISLITTPPARITINASGEHYFLCNIPGHCSGGQKLMINRCAIRLDEVESSISVIHFCDIGMLLLFHDHVITSSFRHHICPSYSFDFTETQVILDVCLSKWELRGTKTPTADGEAEEEEAVVSKRSEGKKLKRTGRKMRRRKTNIWIHILLLGKKMASRLCFNIGFLIVASVGLLHGAYAANTYTVGGDLGWIVPPNSTYYEEWASQRTFQIGDTFVFNWTTGTHTATEVSTKEEYDNCTKMGIILIDAGVQVTFNANGTHYFLCSEGTHCEQGQKMIIKIGDGIPPSFAAPSLTAAAALSALFFSTLAIFFLN</sequence>
<protein>
    <submittedName>
        <fullName evidence="1">Uncharacterized protein</fullName>
    </submittedName>
</protein>
<evidence type="ECO:0000313" key="2">
    <source>
        <dbReference type="Proteomes" id="UP000309997"/>
    </source>
</evidence>
<keyword evidence="2" id="KW-1185">Reference proteome</keyword>
<dbReference type="Proteomes" id="UP000309997">
    <property type="component" value="Unassembled WGS sequence"/>
</dbReference>
<organism evidence="1 2">
    <name type="scientific">Populus alba</name>
    <name type="common">White poplar</name>
    <dbReference type="NCBI Taxonomy" id="43335"/>
    <lineage>
        <taxon>Eukaryota</taxon>
        <taxon>Viridiplantae</taxon>
        <taxon>Streptophyta</taxon>
        <taxon>Embryophyta</taxon>
        <taxon>Tracheophyta</taxon>
        <taxon>Spermatophyta</taxon>
        <taxon>Magnoliopsida</taxon>
        <taxon>eudicotyledons</taxon>
        <taxon>Gunneridae</taxon>
        <taxon>Pentapetalae</taxon>
        <taxon>rosids</taxon>
        <taxon>fabids</taxon>
        <taxon>Malpighiales</taxon>
        <taxon>Salicaceae</taxon>
        <taxon>Saliceae</taxon>
        <taxon>Populus</taxon>
    </lineage>
</organism>
<gene>
    <name evidence="1" type="ORF">D5086_032428</name>
</gene>
<comment type="caution">
    <text evidence="1">The sequence shown here is derived from an EMBL/GenBank/DDBJ whole genome shotgun (WGS) entry which is preliminary data.</text>
</comment>
<evidence type="ECO:0000313" key="1">
    <source>
        <dbReference type="EMBL" id="KAL3567013.1"/>
    </source>
</evidence>
<accession>A0ACC4AL92</accession>
<proteinExistence type="predicted"/>
<name>A0ACC4AL92_POPAL</name>